<accession>A0A4R7NQL7</accession>
<proteinExistence type="predicted"/>
<name>A0A4R7NQL7_9GAMM</name>
<dbReference type="EMBL" id="SOBT01000013">
    <property type="protein sequence ID" value="TDU23233.1"/>
    <property type="molecule type" value="Genomic_DNA"/>
</dbReference>
<dbReference type="InterPro" id="IPR032710">
    <property type="entry name" value="NTF2-like_dom_sf"/>
</dbReference>
<evidence type="ECO:0000313" key="2">
    <source>
        <dbReference type="EMBL" id="TDU23233.1"/>
    </source>
</evidence>
<comment type="caution">
    <text evidence="2">The sequence shown here is derived from an EMBL/GenBank/DDBJ whole genome shotgun (WGS) entry which is preliminary data.</text>
</comment>
<dbReference type="Pfam" id="PF12680">
    <property type="entry name" value="SnoaL_2"/>
    <property type="match status" value="1"/>
</dbReference>
<dbReference type="OrthoDB" id="13610at2"/>
<sequence length="118" mass="13071">MITREFADDFAREWIAAWNSHDLDRILSHYGEDFEMSSPYIAQIAGEPSGTLKGKAAVGAYWKLALARMPDLRFQLVSTLVGAQSLTLYYRGARGMAAEVFFFGADGHHVVKAAAHYA</sequence>
<dbReference type="Proteomes" id="UP000295341">
    <property type="component" value="Unassembled WGS sequence"/>
</dbReference>
<dbReference type="SUPFAM" id="SSF54427">
    <property type="entry name" value="NTF2-like"/>
    <property type="match status" value="1"/>
</dbReference>
<protein>
    <submittedName>
        <fullName evidence="2">SnoaL-like protein</fullName>
    </submittedName>
</protein>
<evidence type="ECO:0000259" key="1">
    <source>
        <dbReference type="Pfam" id="PF12680"/>
    </source>
</evidence>
<reference evidence="2 3" key="1">
    <citation type="submission" date="2019-03" db="EMBL/GenBank/DDBJ databases">
        <title>Genomic Encyclopedia of Type Strains, Phase IV (KMG-IV): sequencing the most valuable type-strain genomes for metagenomic binning, comparative biology and taxonomic classification.</title>
        <authorList>
            <person name="Goeker M."/>
        </authorList>
    </citation>
    <scope>NUCLEOTIDE SEQUENCE [LARGE SCALE GENOMIC DNA]</scope>
    <source>
        <strain evidence="2 3">DSM 26377</strain>
    </source>
</reference>
<feature type="domain" description="SnoaL-like" evidence="1">
    <location>
        <begin position="11"/>
        <end position="93"/>
    </location>
</feature>
<evidence type="ECO:0000313" key="3">
    <source>
        <dbReference type="Proteomes" id="UP000295341"/>
    </source>
</evidence>
<gene>
    <name evidence="2" type="ORF">DFR24_4756</name>
</gene>
<dbReference type="InterPro" id="IPR037401">
    <property type="entry name" value="SnoaL-like"/>
</dbReference>
<organism evidence="2 3">
    <name type="scientific">Panacagrimonas perspica</name>
    <dbReference type="NCBI Taxonomy" id="381431"/>
    <lineage>
        <taxon>Bacteria</taxon>
        <taxon>Pseudomonadati</taxon>
        <taxon>Pseudomonadota</taxon>
        <taxon>Gammaproteobacteria</taxon>
        <taxon>Nevskiales</taxon>
        <taxon>Nevskiaceae</taxon>
        <taxon>Panacagrimonas</taxon>
    </lineage>
</organism>
<dbReference type="AlphaFoldDB" id="A0A4R7NQL7"/>
<dbReference type="RefSeq" id="WP_133883904.1">
    <property type="nucleotide sequence ID" value="NZ_MWIN01000025.1"/>
</dbReference>
<keyword evidence="3" id="KW-1185">Reference proteome</keyword>
<dbReference type="Gene3D" id="3.10.450.50">
    <property type="match status" value="1"/>
</dbReference>